<evidence type="ECO:0000256" key="1">
    <source>
        <dbReference type="ARBA" id="ARBA00023015"/>
    </source>
</evidence>
<dbReference type="PANTHER" id="PTHR43132">
    <property type="entry name" value="ARSENICAL RESISTANCE OPERON REPRESSOR ARSR-RELATED"/>
    <property type="match status" value="1"/>
</dbReference>
<dbReference type="CDD" id="cd00090">
    <property type="entry name" value="HTH_ARSR"/>
    <property type="match status" value="1"/>
</dbReference>
<keyword evidence="2" id="KW-0238">DNA-binding</keyword>
<evidence type="ECO:0000313" key="5">
    <source>
        <dbReference type="EMBL" id="MBV7380412.1"/>
    </source>
</evidence>
<evidence type="ECO:0000256" key="2">
    <source>
        <dbReference type="ARBA" id="ARBA00023125"/>
    </source>
</evidence>
<proteinExistence type="predicted"/>
<keyword evidence="1" id="KW-0805">Transcription regulation</keyword>
<sequence length="122" mass="12707">MTPALASAGFSAIGSEARLAVLKSLVRAGEDGLNISDIRDKTGIAPTTLAHHIRSLVGGGLVTQEKRGRETINRADFDQLRALADYILEECCADVCSDDCGESCASDGCDDTCACAEEDAVA</sequence>
<organism evidence="5 6">
    <name type="scientific">Maritimibacter dapengensis</name>
    <dbReference type="NCBI Taxonomy" id="2836868"/>
    <lineage>
        <taxon>Bacteria</taxon>
        <taxon>Pseudomonadati</taxon>
        <taxon>Pseudomonadota</taxon>
        <taxon>Alphaproteobacteria</taxon>
        <taxon>Rhodobacterales</taxon>
        <taxon>Roseobacteraceae</taxon>
        <taxon>Maritimibacter</taxon>
    </lineage>
</organism>
<keyword evidence="6" id="KW-1185">Reference proteome</keyword>
<keyword evidence="3" id="KW-0804">Transcription</keyword>
<comment type="caution">
    <text evidence="5">The sequence shown here is derived from an EMBL/GenBank/DDBJ whole genome shotgun (WGS) entry which is preliminary data.</text>
</comment>
<protein>
    <submittedName>
        <fullName evidence="5">ArsR family transcriptional regulator</fullName>
    </submittedName>
</protein>
<dbReference type="Proteomes" id="UP000756530">
    <property type="component" value="Unassembled WGS sequence"/>
</dbReference>
<name>A0ABS6T5A2_9RHOB</name>
<dbReference type="Pfam" id="PF12840">
    <property type="entry name" value="HTH_20"/>
    <property type="match status" value="1"/>
</dbReference>
<dbReference type="SMART" id="SM00418">
    <property type="entry name" value="HTH_ARSR"/>
    <property type="match status" value="1"/>
</dbReference>
<evidence type="ECO:0000256" key="3">
    <source>
        <dbReference type="ARBA" id="ARBA00023163"/>
    </source>
</evidence>
<dbReference type="PROSITE" id="PS50987">
    <property type="entry name" value="HTH_ARSR_2"/>
    <property type="match status" value="1"/>
</dbReference>
<reference evidence="5 6" key="1">
    <citation type="submission" date="2021-05" db="EMBL/GenBank/DDBJ databases">
        <title>Culturable bacteria isolated from Daya Bay.</title>
        <authorList>
            <person name="Zheng W."/>
            <person name="Yu S."/>
            <person name="Huang Y."/>
        </authorList>
    </citation>
    <scope>NUCLEOTIDE SEQUENCE [LARGE SCALE GENOMIC DNA]</scope>
    <source>
        <strain evidence="5 6">DP4N28-5</strain>
    </source>
</reference>
<dbReference type="InterPro" id="IPR051011">
    <property type="entry name" value="Metal_resp_trans_reg"/>
</dbReference>
<feature type="domain" description="HTH arsR-type" evidence="4">
    <location>
        <begin position="1"/>
        <end position="95"/>
    </location>
</feature>
<gene>
    <name evidence="5" type="ORF">KJP28_15910</name>
</gene>
<accession>A0ABS6T5A2</accession>
<dbReference type="PANTHER" id="PTHR43132:SF2">
    <property type="entry name" value="ARSENICAL RESISTANCE OPERON REPRESSOR ARSR-RELATED"/>
    <property type="match status" value="1"/>
</dbReference>
<dbReference type="RefSeq" id="WP_218393620.1">
    <property type="nucleotide sequence ID" value="NZ_JAHUZE010000004.1"/>
</dbReference>
<evidence type="ECO:0000259" key="4">
    <source>
        <dbReference type="PROSITE" id="PS50987"/>
    </source>
</evidence>
<evidence type="ECO:0000313" key="6">
    <source>
        <dbReference type="Proteomes" id="UP000756530"/>
    </source>
</evidence>
<dbReference type="InterPro" id="IPR001845">
    <property type="entry name" value="HTH_ArsR_DNA-bd_dom"/>
</dbReference>
<dbReference type="EMBL" id="JAHUZE010000004">
    <property type="protein sequence ID" value="MBV7380412.1"/>
    <property type="molecule type" value="Genomic_DNA"/>
</dbReference>
<dbReference type="InterPro" id="IPR011991">
    <property type="entry name" value="ArsR-like_HTH"/>
</dbReference>